<dbReference type="InterPro" id="IPR005101">
    <property type="entry name" value="Cryptochr/Photolyase_FAD-bd"/>
</dbReference>
<keyword evidence="3 4" id="KW-0274">FAD</keyword>
<feature type="site" description="Electron transfer via tryptophanyl radical" evidence="5">
    <location>
        <position position="309"/>
    </location>
</feature>
<dbReference type="Gene3D" id="1.10.579.10">
    <property type="entry name" value="DNA Cyclobutane Dipyrimidine Photolyase, subunit A, domain 3"/>
    <property type="match status" value="1"/>
</dbReference>
<feature type="binding site" evidence="4">
    <location>
        <position position="274"/>
    </location>
    <ligand>
        <name>FAD</name>
        <dbReference type="ChEBI" id="CHEBI:57692"/>
    </ligand>
</feature>
<evidence type="ECO:0000256" key="6">
    <source>
        <dbReference type="RuleBase" id="RU004182"/>
    </source>
</evidence>
<dbReference type="Gene3D" id="3.40.50.620">
    <property type="entry name" value="HUPs"/>
    <property type="match status" value="1"/>
</dbReference>
<evidence type="ECO:0000313" key="8">
    <source>
        <dbReference type="EMBL" id="ALE52609.1"/>
    </source>
</evidence>
<keyword evidence="9" id="KW-1185">Reference proteome</keyword>
<dbReference type="SUPFAM" id="SSF52425">
    <property type="entry name" value="Cryptochrome/photolyase, N-terminal domain"/>
    <property type="match status" value="1"/>
</dbReference>
<dbReference type="RefSeq" id="WP_053951566.1">
    <property type="nucleotide sequence ID" value="NZ_CP010552.1"/>
</dbReference>
<evidence type="ECO:0000313" key="9">
    <source>
        <dbReference type="Proteomes" id="UP000058020"/>
    </source>
</evidence>
<feature type="binding site" evidence="4">
    <location>
        <position position="223"/>
    </location>
    <ligand>
        <name>FAD</name>
        <dbReference type="ChEBI" id="CHEBI:57692"/>
    </ligand>
</feature>
<dbReference type="EMBL" id="CP010552">
    <property type="protein sequence ID" value="ALE52609.1"/>
    <property type="molecule type" value="Genomic_DNA"/>
</dbReference>
<dbReference type="InterPro" id="IPR006050">
    <property type="entry name" value="DNA_photolyase_N"/>
</dbReference>
<dbReference type="SUPFAM" id="SSF48173">
    <property type="entry name" value="Cryptochrome/photolyase FAD-binding domain"/>
    <property type="match status" value="1"/>
</dbReference>
<dbReference type="KEGG" id="tho:SP60_04920"/>
<proteinExistence type="inferred from homology"/>
<evidence type="ECO:0000256" key="3">
    <source>
        <dbReference type="ARBA" id="ARBA00022827"/>
    </source>
</evidence>
<comment type="cofactor">
    <cofactor evidence="1">
        <name>(6R)-5,10-methylene-5,6,7,8-tetrahydrofolate</name>
        <dbReference type="ChEBI" id="CHEBI:15636"/>
    </cofactor>
</comment>
<dbReference type="PANTHER" id="PTHR11455:SF9">
    <property type="entry name" value="CRYPTOCHROME CIRCADIAN CLOCK 5 ISOFORM X1"/>
    <property type="match status" value="1"/>
</dbReference>
<dbReference type="PRINTS" id="PR00147">
    <property type="entry name" value="DNAPHOTLYASE"/>
</dbReference>
<dbReference type="GO" id="GO:0003904">
    <property type="term" value="F:deoxyribodipyrimidine photo-lyase activity"/>
    <property type="evidence" value="ECO:0007669"/>
    <property type="project" value="TreeGrafter"/>
</dbReference>
<dbReference type="Proteomes" id="UP000058020">
    <property type="component" value="Chromosome"/>
</dbReference>
<evidence type="ECO:0000256" key="1">
    <source>
        <dbReference type="ARBA" id="ARBA00001932"/>
    </source>
</evidence>
<dbReference type="Pfam" id="PF00875">
    <property type="entry name" value="DNA_photolyase"/>
    <property type="match status" value="1"/>
</dbReference>
<evidence type="ECO:0000259" key="7">
    <source>
        <dbReference type="PROSITE" id="PS51645"/>
    </source>
</evidence>
<dbReference type="InterPro" id="IPR036134">
    <property type="entry name" value="Crypto/Photolyase_FAD-like_sf"/>
</dbReference>
<gene>
    <name evidence="8" type="ORF">SP60_04920</name>
</gene>
<dbReference type="GO" id="GO:0071949">
    <property type="term" value="F:FAD binding"/>
    <property type="evidence" value="ECO:0007669"/>
    <property type="project" value="TreeGrafter"/>
</dbReference>
<dbReference type="InterPro" id="IPR036155">
    <property type="entry name" value="Crypto/Photolyase_N_sf"/>
</dbReference>
<accession>A0A0M4P976</accession>
<dbReference type="PATRIC" id="fig|1705394.5.peg.986"/>
<feature type="site" description="Electron transfer via tryptophanyl radical" evidence="5">
    <location>
        <position position="362"/>
    </location>
</feature>
<dbReference type="AlphaFoldDB" id="A0A0M4P976"/>
<name>A0A0M4P976_9GAMM</name>
<dbReference type="STRING" id="1705394.SP60_04920"/>
<dbReference type="Gene3D" id="1.25.40.80">
    <property type="match status" value="1"/>
</dbReference>
<keyword evidence="2 4" id="KW-0285">Flavoprotein</keyword>
<feature type="domain" description="Photolyase/cryptochrome alpha/beta" evidence="7">
    <location>
        <begin position="1"/>
        <end position="127"/>
    </location>
</feature>
<feature type="site" description="Electron transfer via tryptophanyl radical" evidence="5">
    <location>
        <position position="385"/>
    </location>
</feature>
<sequence length="453" mass="53129">MNNLIWFRNDLRIQNNITLKKAIDCSSNLEAVYIIPKDTDWYIGEAAQWYLHKSLIALEKDLLEIGITLNFYREDTAEFFKKKIDQDKIERIFCTESNNPIQLKIDQEVNKRLPKNCQLSYIGRDTIISPEQIKTNDGGYYKVYTPFWNKFEQFVGQEILESQQCNIPLKKYFNSGEKNTNVLDLKLLPEKDWYKKFDKYWQPGERNSLDNVDKFIQTNLFKYKDHRDFMSDDATAKISAAINFGEISTAALYQRLTQELYSAHESCELSIHTFIKQMAWREFAKYTLFHNSDTYFKSAYSYCDSDVLWNGDDILFELWKTSKTGIPIIDSAMQQLREEGWMHNRSRMIVASFLTKNLGIHWLKGATWFWDSLVDADLALNSMGWQWVAGTAPYSAQFSRIFNPTIQTQKYDKKGDYINKYLPKKNILTTPIVSISDSAHAAKLRYKKIISMK</sequence>
<dbReference type="PANTHER" id="PTHR11455">
    <property type="entry name" value="CRYPTOCHROME"/>
    <property type="match status" value="1"/>
</dbReference>
<comment type="similarity">
    <text evidence="6">Belongs to the DNA photolyase family.</text>
</comment>
<dbReference type="Pfam" id="PF03441">
    <property type="entry name" value="FAD_binding_7"/>
    <property type="match status" value="1"/>
</dbReference>
<keyword evidence="6" id="KW-0157">Chromophore</keyword>
<protein>
    <recommendedName>
        <fullName evidence="7">Photolyase/cryptochrome alpha/beta domain-containing protein</fullName>
    </recommendedName>
</protein>
<feature type="binding site" evidence="4">
    <location>
        <begin position="375"/>
        <end position="377"/>
    </location>
    <ligand>
        <name>FAD</name>
        <dbReference type="ChEBI" id="CHEBI:57692"/>
    </ligand>
</feature>
<feature type="binding site" evidence="4">
    <location>
        <begin position="235"/>
        <end position="239"/>
    </location>
    <ligand>
        <name>FAD</name>
        <dbReference type="ChEBI" id="CHEBI:57692"/>
    </ligand>
</feature>
<organism evidence="8 9">
    <name type="scientific">Candidatus Thioglobus autotrophicus</name>
    <dbReference type="NCBI Taxonomy" id="1705394"/>
    <lineage>
        <taxon>Bacteria</taxon>
        <taxon>Pseudomonadati</taxon>
        <taxon>Pseudomonadota</taxon>
        <taxon>Gammaproteobacteria</taxon>
        <taxon>Candidatus Pseudothioglobaceae</taxon>
        <taxon>Candidatus Thioglobus</taxon>
    </lineage>
</organism>
<comment type="cofactor">
    <cofactor evidence="4">
        <name>FAD</name>
        <dbReference type="ChEBI" id="CHEBI:57692"/>
    </cofactor>
    <text evidence="4">Binds 1 FAD per subunit.</text>
</comment>
<dbReference type="PROSITE" id="PS51645">
    <property type="entry name" value="PHR_CRY_ALPHA_BETA"/>
    <property type="match status" value="1"/>
</dbReference>
<evidence type="ECO:0000256" key="5">
    <source>
        <dbReference type="PIRSR" id="PIRSR602081-2"/>
    </source>
</evidence>
<dbReference type="GO" id="GO:0009416">
    <property type="term" value="P:response to light stimulus"/>
    <property type="evidence" value="ECO:0007669"/>
    <property type="project" value="TreeGrafter"/>
</dbReference>
<dbReference type="InterPro" id="IPR014729">
    <property type="entry name" value="Rossmann-like_a/b/a_fold"/>
</dbReference>
<evidence type="ECO:0000256" key="2">
    <source>
        <dbReference type="ARBA" id="ARBA00022630"/>
    </source>
</evidence>
<dbReference type="GO" id="GO:0003677">
    <property type="term" value="F:DNA binding"/>
    <property type="evidence" value="ECO:0007669"/>
    <property type="project" value="TreeGrafter"/>
</dbReference>
<dbReference type="OrthoDB" id="9772484at2"/>
<reference evidence="8 9" key="1">
    <citation type="journal article" date="2015" name="Genome Announc.">
        <title>Genome Sequence of 'Candidatus Thioglobus autotrophica' Strain EF1, a Chemoautotroph from the SUP05 Clade of Marine Gammaproteobacteria.</title>
        <authorList>
            <person name="Shah V."/>
            <person name="Morris R.M."/>
        </authorList>
    </citation>
    <scope>NUCLEOTIDE SEQUENCE [LARGE SCALE GENOMIC DNA]</scope>
    <source>
        <strain evidence="8 9">EF1</strain>
    </source>
</reference>
<dbReference type="InterPro" id="IPR002081">
    <property type="entry name" value="Cryptochrome/DNA_photolyase_1"/>
</dbReference>
<evidence type="ECO:0000256" key="4">
    <source>
        <dbReference type="PIRSR" id="PIRSR602081-1"/>
    </source>
</evidence>